<dbReference type="PANTHER" id="PTHR23502">
    <property type="entry name" value="MAJOR FACILITATOR SUPERFAMILY"/>
    <property type="match status" value="1"/>
</dbReference>
<evidence type="ECO:0000313" key="8">
    <source>
        <dbReference type="Proteomes" id="UP000308549"/>
    </source>
</evidence>
<feature type="transmembrane region" description="Helical" evidence="6">
    <location>
        <begin position="415"/>
        <end position="436"/>
    </location>
</feature>
<keyword evidence="3 6" id="KW-1133">Transmembrane helix</keyword>
<evidence type="ECO:0000256" key="2">
    <source>
        <dbReference type="ARBA" id="ARBA00022692"/>
    </source>
</evidence>
<comment type="caution">
    <text evidence="7">The sequence shown here is derived from an EMBL/GenBank/DDBJ whole genome shotgun (WGS) entry which is preliminary data.</text>
</comment>
<evidence type="ECO:0000256" key="3">
    <source>
        <dbReference type="ARBA" id="ARBA00022989"/>
    </source>
</evidence>
<feature type="compositionally biased region" description="Basic and acidic residues" evidence="5">
    <location>
        <begin position="14"/>
        <end position="24"/>
    </location>
</feature>
<feature type="transmembrane region" description="Helical" evidence="6">
    <location>
        <begin position="155"/>
        <end position="179"/>
    </location>
</feature>
<dbReference type="GO" id="GO:0005886">
    <property type="term" value="C:plasma membrane"/>
    <property type="evidence" value="ECO:0007669"/>
    <property type="project" value="TreeGrafter"/>
</dbReference>
<dbReference type="EMBL" id="NAJL01000010">
    <property type="protein sequence ID" value="TKA30696.1"/>
    <property type="molecule type" value="Genomic_DNA"/>
</dbReference>
<dbReference type="PANTHER" id="PTHR23502:SF159">
    <property type="entry name" value="TRANSPORTER, PUTATIVE (AFU_ORTHOLOGUE AFUA_4G14230)-RELATED"/>
    <property type="match status" value="1"/>
</dbReference>
<evidence type="ECO:0000256" key="5">
    <source>
        <dbReference type="SAM" id="MobiDB-lite"/>
    </source>
</evidence>
<comment type="subcellular location">
    <subcellularLocation>
        <location evidence="1">Membrane</location>
        <topology evidence="1">Multi-pass membrane protein</topology>
    </subcellularLocation>
</comment>
<dbReference type="AlphaFoldDB" id="A0A4U0U8D1"/>
<dbReference type="InterPro" id="IPR036259">
    <property type="entry name" value="MFS_trans_sf"/>
</dbReference>
<name>A0A4U0U8D1_9PEZI</name>
<feature type="transmembrane region" description="Helical" evidence="6">
    <location>
        <begin position="443"/>
        <end position="466"/>
    </location>
</feature>
<feature type="region of interest" description="Disordered" evidence="5">
    <location>
        <begin position="1"/>
        <end position="33"/>
    </location>
</feature>
<feature type="transmembrane region" description="Helical" evidence="6">
    <location>
        <begin position="478"/>
        <end position="499"/>
    </location>
</feature>
<organism evidence="7 8">
    <name type="scientific">Salinomyces thailandicus</name>
    <dbReference type="NCBI Taxonomy" id="706561"/>
    <lineage>
        <taxon>Eukaryota</taxon>
        <taxon>Fungi</taxon>
        <taxon>Dikarya</taxon>
        <taxon>Ascomycota</taxon>
        <taxon>Pezizomycotina</taxon>
        <taxon>Dothideomycetes</taxon>
        <taxon>Dothideomycetidae</taxon>
        <taxon>Mycosphaerellales</taxon>
        <taxon>Teratosphaeriaceae</taxon>
        <taxon>Salinomyces</taxon>
    </lineage>
</organism>
<keyword evidence="2 6" id="KW-0812">Transmembrane</keyword>
<dbReference type="SUPFAM" id="SSF103473">
    <property type="entry name" value="MFS general substrate transporter"/>
    <property type="match status" value="1"/>
</dbReference>
<feature type="transmembrane region" description="Helical" evidence="6">
    <location>
        <begin position="302"/>
        <end position="318"/>
    </location>
</feature>
<dbReference type="InterPro" id="IPR011701">
    <property type="entry name" value="MFS"/>
</dbReference>
<keyword evidence="8" id="KW-1185">Reference proteome</keyword>
<sequence>MSASSGQEYAMRTKAADYDAEKTRTTTTTTSQAVQGEKYAEGLGDLQVFKTSDSENLKLAKDGKTVLIPQPSDDPEDPLNWSWAKKHMVLLSLVFAALLTDFGMTYGFVLFQAQAPDFHMTVTAVSQSASGGLFLQGPAGILAVPLVQRYGRLPVLFWSQSISAFMVLAAALSPNYACFTAFRALQGWFFFHERTRRVNIWVFCLLGGPFIGPFLAAWLIQAISWRADFGFLAALHCLATLLIIAFGDETLYDRTHSAPRQKGLLARTQLLLGITGFRTRHTRPTIPFILKQTLLIQLKPQMLFLTLIYIMVLVAWVIGVNNTISQLLLPPPYSFSGPAFACAWLAPIIGAVLGELWGDWFNDWLCARYICTHNGAYTLENRLWGAYAPTLVGFTGLILYGQAYERSLHWAAIEIGWGCLAFEMVAATTALSAYCLDCFPKHASLVASIINMWRTTGGFCVVYFQLKWITTTGADVAFGLQAMILGFAFLAGVVSTQVWGKKWRIKNPPPMAEN</sequence>
<accession>A0A4U0U8D1</accession>
<feature type="transmembrane region" description="Helical" evidence="6">
    <location>
        <begin position="200"/>
        <end position="223"/>
    </location>
</feature>
<feature type="transmembrane region" description="Helical" evidence="6">
    <location>
        <begin position="89"/>
        <end position="111"/>
    </location>
</feature>
<keyword evidence="4 6" id="KW-0472">Membrane</keyword>
<evidence type="ECO:0000256" key="4">
    <source>
        <dbReference type="ARBA" id="ARBA00023136"/>
    </source>
</evidence>
<evidence type="ECO:0000313" key="7">
    <source>
        <dbReference type="EMBL" id="TKA30696.1"/>
    </source>
</evidence>
<dbReference type="GO" id="GO:0022857">
    <property type="term" value="F:transmembrane transporter activity"/>
    <property type="evidence" value="ECO:0007669"/>
    <property type="project" value="InterPro"/>
</dbReference>
<feature type="transmembrane region" description="Helical" evidence="6">
    <location>
        <begin position="338"/>
        <end position="358"/>
    </location>
</feature>
<proteinExistence type="predicted"/>
<evidence type="ECO:0000256" key="6">
    <source>
        <dbReference type="SAM" id="Phobius"/>
    </source>
</evidence>
<gene>
    <name evidence="7" type="ORF">B0A50_02416</name>
</gene>
<evidence type="ECO:0000256" key="1">
    <source>
        <dbReference type="ARBA" id="ARBA00004141"/>
    </source>
</evidence>
<reference evidence="7 8" key="1">
    <citation type="submission" date="2017-03" db="EMBL/GenBank/DDBJ databases">
        <title>Genomes of endolithic fungi from Antarctica.</title>
        <authorList>
            <person name="Coleine C."/>
            <person name="Masonjones S."/>
            <person name="Stajich J.E."/>
        </authorList>
    </citation>
    <scope>NUCLEOTIDE SEQUENCE [LARGE SCALE GENOMIC DNA]</scope>
    <source>
        <strain evidence="7 8">CCFEE 6315</strain>
    </source>
</reference>
<dbReference type="Gene3D" id="1.20.1250.20">
    <property type="entry name" value="MFS general substrate transporter like domains"/>
    <property type="match status" value="1"/>
</dbReference>
<protein>
    <submittedName>
        <fullName evidence="7">Uncharacterized protein</fullName>
    </submittedName>
</protein>
<feature type="transmembrane region" description="Helical" evidence="6">
    <location>
        <begin position="229"/>
        <end position="247"/>
    </location>
</feature>
<dbReference type="OrthoDB" id="2533084at2759"/>
<dbReference type="Proteomes" id="UP000308549">
    <property type="component" value="Unassembled WGS sequence"/>
</dbReference>
<dbReference type="Pfam" id="PF07690">
    <property type="entry name" value="MFS_1"/>
    <property type="match status" value="1"/>
</dbReference>
<feature type="transmembrane region" description="Helical" evidence="6">
    <location>
        <begin position="383"/>
        <end position="403"/>
    </location>
</feature>